<dbReference type="Proteomes" id="UP000636479">
    <property type="component" value="Unassembled WGS sequence"/>
</dbReference>
<name>A0A8H6TEM1_9AGAR</name>
<dbReference type="GO" id="GO:0043066">
    <property type="term" value="P:negative regulation of apoptotic process"/>
    <property type="evidence" value="ECO:0007669"/>
    <property type="project" value="TreeGrafter"/>
</dbReference>
<comment type="similarity">
    <text evidence="1">Belongs to the API5 family.</text>
</comment>
<dbReference type="InterPro" id="IPR008383">
    <property type="entry name" value="API5"/>
</dbReference>
<evidence type="ECO:0000256" key="3">
    <source>
        <dbReference type="SAM" id="MobiDB-lite"/>
    </source>
</evidence>
<dbReference type="InterPro" id="IPR016024">
    <property type="entry name" value="ARM-type_fold"/>
</dbReference>
<feature type="region of interest" description="Disordered" evidence="3">
    <location>
        <begin position="542"/>
        <end position="578"/>
    </location>
</feature>
<proteinExistence type="inferred from homology"/>
<dbReference type="PANTHER" id="PTHR12758">
    <property type="entry name" value="APOPTOSIS INHIBITOR 5-RELATED"/>
    <property type="match status" value="1"/>
</dbReference>
<dbReference type="GeneID" id="59340595"/>
<comment type="caution">
    <text evidence="4">The sequence shown here is derived from an EMBL/GenBank/DDBJ whole genome shotgun (WGS) entry which is preliminary data.</text>
</comment>
<dbReference type="Pfam" id="PF05918">
    <property type="entry name" value="API5"/>
    <property type="match status" value="1"/>
</dbReference>
<dbReference type="GO" id="GO:0005634">
    <property type="term" value="C:nucleus"/>
    <property type="evidence" value="ECO:0007669"/>
    <property type="project" value="TreeGrafter"/>
</dbReference>
<dbReference type="InterPro" id="IPR011989">
    <property type="entry name" value="ARM-like"/>
</dbReference>
<evidence type="ECO:0000256" key="1">
    <source>
        <dbReference type="ARBA" id="ARBA00009515"/>
    </source>
</evidence>
<organism evidence="4 5">
    <name type="scientific">Mycena indigotica</name>
    <dbReference type="NCBI Taxonomy" id="2126181"/>
    <lineage>
        <taxon>Eukaryota</taxon>
        <taxon>Fungi</taxon>
        <taxon>Dikarya</taxon>
        <taxon>Basidiomycota</taxon>
        <taxon>Agaricomycotina</taxon>
        <taxon>Agaricomycetes</taxon>
        <taxon>Agaricomycetidae</taxon>
        <taxon>Agaricales</taxon>
        <taxon>Marasmiineae</taxon>
        <taxon>Mycenaceae</taxon>
        <taxon>Mycena</taxon>
    </lineage>
</organism>
<sequence length="578" mass="63470">MDHNAREKEREVKDLIRRSFSGSADRAGALRKKTLNKLIECTRTGHPTLKTLAAENIPKLLIEFPELEEDAINAVYDLCEDQTASVRKSGYGAITAVSKAAGKWVRRNTDVLLQLLQSDEKDEVVVVKKALLEHLDLDARVTLSVLCDQVMPPTPEMIDADELAMRARLRLLVLAFLEGDVMKAIVERRCTAEDALVETLFAVIPKLPAEEVKTVLEQLLLRLPSFKRQSSYANTLLQILVEATSSTFKHELKQRSSLVAARIYMDLVAHIVVQKALVSPIELLRFYLGNTVAKMTLHQLSPSDQVFVICNMAETLAVCEKDAKISRSSQYTPLRNQSVDASPNLFECLAKSDLTNTRTFNGSKALLEACQRRKITGWTVPSHFRTSLDLLRAKAEQDKKNEVQVLIRSITAPPSSSPQPIPSTNSQVQAGPSRPKGAPPPPVSLMRSRPLGTNSISSELRRNSSGSLMLNENKHSIAADSSPRPPKRMRTESDAPPSLLIRLGQANTNGRATADSTTTSVTSEVTGGFSIKGAARASFTGVPVRQPKNPAPSSLLDRITMQDGGGEGGKVAKNFRRW</sequence>
<dbReference type="GO" id="GO:0006915">
    <property type="term" value="P:apoptotic process"/>
    <property type="evidence" value="ECO:0007669"/>
    <property type="project" value="UniProtKB-KW"/>
</dbReference>
<dbReference type="Gene3D" id="1.25.10.10">
    <property type="entry name" value="Leucine-rich Repeat Variant"/>
    <property type="match status" value="1"/>
</dbReference>
<dbReference type="EMBL" id="JACAZF010000001">
    <property type="protein sequence ID" value="KAF7315966.1"/>
    <property type="molecule type" value="Genomic_DNA"/>
</dbReference>
<reference evidence="4" key="1">
    <citation type="submission" date="2020-05" db="EMBL/GenBank/DDBJ databases">
        <title>Mycena genomes resolve the evolution of fungal bioluminescence.</title>
        <authorList>
            <person name="Tsai I.J."/>
        </authorList>
    </citation>
    <scope>NUCLEOTIDE SEQUENCE</scope>
    <source>
        <strain evidence="4">171206Taipei</strain>
    </source>
</reference>
<feature type="region of interest" description="Disordered" evidence="3">
    <location>
        <begin position="411"/>
        <end position="495"/>
    </location>
</feature>
<dbReference type="AlphaFoldDB" id="A0A8H6TEM1"/>
<feature type="compositionally biased region" description="Polar residues" evidence="3">
    <location>
        <begin position="451"/>
        <end position="470"/>
    </location>
</feature>
<evidence type="ECO:0000313" key="5">
    <source>
        <dbReference type="Proteomes" id="UP000636479"/>
    </source>
</evidence>
<dbReference type="RefSeq" id="XP_037225989.1">
    <property type="nucleotide sequence ID" value="XM_037358079.1"/>
</dbReference>
<evidence type="ECO:0000313" key="4">
    <source>
        <dbReference type="EMBL" id="KAF7315966.1"/>
    </source>
</evidence>
<dbReference type="GO" id="GO:0003723">
    <property type="term" value="F:RNA binding"/>
    <property type="evidence" value="ECO:0007669"/>
    <property type="project" value="TreeGrafter"/>
</dbReference>
<protein>
    <submittedName>
        <fullName evidence="4">Uncharacterized protein</fullName>
    </submittedName>
</protein>
<feature type="compositionally biased region" description="Low complexity" evidence="3">
    <location>
        <begin position="422"/>
        <end position="436"/>
    </location>
</feature>
<gene>
    <name evidence="4" type="ORF">MIND_00113400</name>
</gene>
<accession>A0A8H6TEM1</accession>
<evidence type="ECO:0000256" key="2">
    <source>
        <dbReference type="ARBA" id="ARBA00022703"/>
    </source>
</evidence>
<keyword evidence="2" id="KW-0053">Apoptosis</keyword>
<dbReference type="SUPFAM" id="SSF48371">
    <property type="entry name" value="ARM repeat"/>
    <property type="match status" value="1"/>
</dbReference>
<dbReference type="PANTHER" id="PTHR12758:SF19">
    <property type="entry name" value="APOPTOSIS INHIBITOR 5"/>
    <property type="match status" value="1"/>
</dbReference>
<keyword evidence="5" id="KW-1185">Reference proteome</keyword>
<dbReference type="OrthoDB" id="19224at2759"/>